<evidence type="ECO:0000256" key="4">
    <source>
        <dbReference type="ARBA" id="ARBA00023239"/>
    </source>
</evidence>
<dbReference type="PANTHER" id="PTHR30246:SF1">
    <property type="entry name" value="2-DEHYDRO-3-DEOXY-6-PHOSPHOGALACTONATE ALDOLASE-RELATED"/>
    <property type="match status" value="1"/>
</dbReference>
<accession>A0A1W1VP98</accession>
<dbReference type="NCBIfam" id="TIGR01182">
    <property type="entry name" value="eda"/>
    <property type="match status" value="1"/>
</dbReference>
<reference evidence="6 7" key="1">
    <citation type="submission" date="2017-04" db="EMBL/GenBank/DDBJ databases">
        <authorList>
            <person name="Afonso C.L."/>
            <person name="Miller P.J."/>
            <person name="Scott M.A."/>
            <person name="Spackman E."/>
            <person name="Goraichik I."/>
            <person name="Dimitrov K.M."/>
            <person name="Suarez D.L."/>
            <person name="Swayne D.E."/>
        </authorList>
    </citation>
    <scope>NUCLEOTIDE SEQUENCE [LARGE SCALE GENOMIC DNA]</scope>
    <source>
        <strain evidence="6 7">ToBE</strain>
    </source>
</reference>
<dbReference type="STRING" id="698762.SAMN00808754_1184"/>
<dbReference type="PANTHER" id="PTHR30246">
    <property type="entry name" value="2-KETO-3-DEOXY-6-PHOSPHOGLUCONATE ALDOLASE"/>
    <property type="match status" value="1"/>
</dbReference>
<proteinExistence type="inferred from homology"/>
<dbReference type="RefSeq" id="WP_084664752.1">
    <property type="nucleotide sequence ID" value="NZ_LT838272.1"/>
</dbReference>
<protein>
    <submittedName>
        <fullName evidence="6">2-dehydro-3-deoxyphosphogluconate aldolase / (4S)-4-hydroxy-2-oxoglutarate aldolase</fullName>
    </submittedName>
</protein>
<dbReference type="EMBL" id="LT838272">
    <property type="protein sequence ID" value="SMB95178.1"/>
    <property type="molecule type" value="Genomic_DNA"/>
</dbReference>
<dbReference type="OrthoDB" id="9802667at2"/>
<evidence type="ECO:0000313" key="6">
    <source>
        <dbReference type="EMBL" id="SMB95178.1"/>
    </source>
</evidence>
<dbReference type="Gene3D" id="3.20.20.70">
    <property type="entry name" value="Aldolase class I"/>
    <property type="match status" value="1"/>
</dbReference>
<evidence type="ECO:0000256" key="2">
    <source>
        <dbReference type="ARBA" id="ARBA00006906"/>
    </source>
</evidence>
<keyword evidence="4" id="KW-0456">Lyase</keyword>
<gene>
    <name evidence="6" type="ORF">SAMN00808754_1184</name>
</gene>
<dbReference type="AlphaFoldDB" id="A0A1W1VP98"/>
<keyword evidence="7" id="KW-1185">Reference proteome</keyword>
<dbReference type="Pfam" id="PF01081">
    <property type="entry name" value="Aldolase"/>
    <property type="match status" value="1"/>
</dbReference>
<comment type="similarity">
    <text evidence="2">Belongs to the KHG/KDPG aldolase family.</text>
</comment>
<comment type="subunit">
    <text evidence="3">Homotrimer.</text>
</comment>
<sequence length="213" mass="22797">MEATKVESVIDTILQEKLVAILRKIEGDRLFKVIDSLLEAGIRVAEITLNTEGAINLLGELIKRYGEEMLLGAGTVTRIQEVEEAAASGAKFIVTPVMLPEIIQACKRFQLGVILGACSPTEIYQAYSLGADIVKVFPAGSLGPSYFRELQGPLGNVPLAAVGGVTLENGRAFLEAGAKVLGVGSSLTPRQLVNAGDWMQLKNIAKRFKELVS</sequence>
<evidence type="ECO:0000256" key="1">
    <source>
        <dbReference type="ARBA" id="ARBA00004761"/>
    </source>
</evidence>
<comment type="pathway">
    <text evidence="1">Carbohydrate acid metabolism.</text>
</comment>
<dbReference type="InterPro" id="IPR013785">
    <property type="entry name" value="Aldolase_TIM"/>
</dbReference>
<evidence type="ECO:0000256" key="5">
    <source>
        <dbReference type="ARBA" id="ARBA00023277"/>
    </source>
</evidence>
<evidence type="ECO:0000256" key="3">
    <source>
        <dbReference type="ARBA" id="ARBA00011233"/>
    </source>
</evidence>
<dbReference type="InterPro" id="IPR000887">
    <property type="entry name" value="Aldlse_KDPG_KHG"/>
</dbReference>
<dbReference type="CDD" id="cd00452">
    <property type="entry name" value="KDPG_aldolase"/>
    <property type="match status" value="1"/>
</dbReference>
<evidence type="ECO:0000313" key="7">
    <source>
        <dbReference type="Proteomes" id="UP000192569"/>
    </source>
</evidence>
<name>A0A1W1VP98_9FIRM</name>
<keyword evidence="5" id="KW-0119">Carbohydrate metabolism</keyword>
<dbReference type="Proteomes" id="UP000192569">
    <property type="component" value="Chromosome I"/>
</dbReference>
<dbReference type="SUPFAM" id="SSF51569">
    <property type="entry name" value="Aldolase"/>
    <property type="match status" value="1"/>
</dbReference>
<organism evidence="6 7">
    <name type="scientific">Thermanaeromonas toyohensis ToBE</name>
    <dbReference type="NCBI Taxonomy" id="698762"/>
    <lineage>
        <taxon>Bacteria</taxon>
        <taxon>Bacillati</taxon>
        <taxon>Bacillota</taxon>
        <taxon>Clostridia</taxon>
        <taxon>Neomoorellales</taxon>
        <taxon>Neomoorellaceae</taxon>
        <taxon>Thermanaeromonas</taxon>
    </lineage>
</organism>
<dbReference type="GO" id="GO:0016829">
    <property type="term" value="F:lyase activity"/>
    <property type="evidence" value="ECO:0007669"/>
    <property type="project" value="UniProtKB-KW"/>
</dbReference>